<evidence type="ECO:0000313" key="2">
    <source>
        <dbReference type="Proteomes" id="UP000664277"/>
    </source>
</evidence>
<protein>
    <submittedName>
        <fullName evidence="1">Uncharacterized protein</fullName>
    </submittedName>
</protein>
<evidence type="ECO:0000313" key="1">
    <source>
        <dbReference type="EMBL" id="MBN8660872.1"/>
    </source>
</evidence>
<dbReference type="Proteomes" id="UP000664277">
    <property type="component" value="Unassembled WGS sequence"/>
</dbReference>
<comment type="caution">
    <text evidence="1">The sequence shown here is derived from an EMBL/GenBank/DDBJ whole genome shotgun (WGS) entry which is preliminary data.</text>
</comment>
<dbReference type="AlphaFoldDB" id="A0A8J7PMU2"/>
<sequence length="297" mass="34406">MNFFFKNYVYVFVSTNLVARNFRKFLAQLTRCNKMREKSQNNGNGTRKKRNGTALSLVHRYLAKLPTECIFTTRDLLPLVQFRASLDSFLSREVKSGNLERLAWGVFRKNSRGNKMVSEERIAGLKRKAFAGKLASTENSRKALAEDIAYTGENRDFKKRRRIYLLSLAGGSNFKIKQILWATKSRGPRLRVARSKMKAIGNRKMILGETKVGQKLRDLWLMKKKFCQKKHVMEFWNSLTRAERACVAAYKKYIPQWLTEMLPPMPTEALLILVDAPQLKKTNKAKQYMKPGNRLLV</sequence>
<proteinExistence type="predicted"/>
<name>A0A8J7PMU2_9BACT</name>
<accession>A0A8J7PMU2</accession>
<organism evidence="1 2">
    <name type="scientific">Candidatus Obscuribacter phosphatis</name>
    <dbReference type="NCBI Taxonomy" id="1906157"/>
    <lineage>
        <taxon>Bacteria</taxon>
        <taxon>Bacillati</taxon>
        <taxon>Candidatus Melainabacteria</taxon>
        <taxon>Candidatus Obscuribacterales</taxon>
        <taxon>Candidatus Obscuribacteraceae</taxon>
        <taxon>Candidatus Obscuribacter</taxon>
    </lineage>
</organism>
<gene>
    <name evidence="1" type="ORF">J0M35_10935</name>
</gene>
<dbReference type="EMBL" id="JAFLCK010000014">
    <property type="protein sequence ID" value="MBN8660872.1"/>
    <property type="molecule type" value="Genomic_DNA"/>
</dbReference>
<reference evidence="1" key="1">
    <citation type="submission" date="2021-02" db="EMBL/GenBank/DDBJ databases">
        <title>Genome-Resolved Metagenomics of a Microbial Community Performing Photosynthetic Biological Nutrient Removal.</title>
        <authorList>
            <person name="Mcdaniel E.A."/>
        </authorList>
    </citation>
    <scope>NUCLEOTIDE SEQUENCE</scope>
    <source>
        <strain evidence="1">UWPOB_OBS1</strain>
    </source>
</reference>